<dbReference type="STRING" id="632772.ROP_05280"/>
<evidence type="ECO:0000313" key="2">
    <source>
        <dbReference type="EMBL" id="BAH48775.1"/>
    </source>
</evidence>
<organism evidence="2 3">
    <name type="scientific">Rhodococcus opacus (strain B4)</name>
    <dbReference type="NCBI Taxonomy" id="632772"/>
    <lineage>
        <taxon>Bacteria</taxon>
        <taxon>Bacillati</taxon>
        <taxon>Actinomycetota</taxon>
        <taxon>Actinomycetes</taxon>
        <taxon>Mycobacteriales</taxon>
        <taxon>Nocardiaceae</taxon>
        <taxon>Rhodococcus</taxon>
    </lineage>
</organism>
<protein>
    <recommendedName>
        <fullName evidence="1">UspA domain-containing protein</fullName>
    </recommendedName>
</protein>
<dbReference type="HOGENOM" id="CLU_049301_19_2_11"/>
<reference evidence="2 3" key="1">
    <citation type="submission" date="2009-03" db="EMBL/GenBank/DDBJ databases">
        <title>Comparison of the complete genome sequences of Rhodococcus erythropolis PR4 and Rhodococcus opacus B4.</title>
        <authorList>
            <person name="Takarada H."/>
            <person name="Sekine M."/>
            <person name="Hosoyama A."/>
            <person name="Yamada R."/>
            <person name="Fujisawa T."/>
            <person name="Omata S."/>
            <person name="Shimizu A."/>
            <person name="Tsukatani N."/>
            <person name="Tanikawa S."/>
            <person name="Fujita N."/>
            <person name="Harayama S."/>
        </authorList>
    </citation>
    <scope>NUCLEOTIDE SEQUENCE [LARGE SCALE GENOMIC DNA]</scope>
    <source>
        <strain evidence="2 3">B4</strain>
    </source>
</reference>
<feature type="domain" description="UspA" evidence="1">
    <location>
        <begin position="60"/>
        <end position="116"/>
    </location>
</feature>
<evidence type="ECO:0000259" key="1">
    <source>
        <dbReference type="Pfam" id="PF00582"/>
    </source>
</evidence>
<proteinExistence type="predicted"/>
<dbReference type="KEGG" id="rop:ROP_05280"/>
<dbReference type="Gene3D" id="3.40.50.620">
    <property type="entry name" value="HUPs"/>
    <property type="match status" value="1"/>
</dbReference>
<dbReference type="Proteomes" id="UP000002212">
    <property type="component" value="Chromosome"/>
</dbReference>
<accession>C1ARU8</accession>
<dbReference type="InterPro" id="IPR014729">
    <property type="entry name" value="Rossmann-like_a/b/a_fold"/>
</dbReference>
<name>C1ARU8_RHOOB</name>
<dbReference type="InterPro" id="IPR006016">
    <property type="entry name" value="UspA"/>
</dbReference>
<dbReference type="Pfam" id="PF00582">
    <property type="entry name" value="Usp"/>
    <property type="match status" value="1"/>
</dbReference>
<dbReference type="SUPFAM" id="SSF52402">
    <property type="entry name" value="Adenine nucleotide alpha hydrolases-like"/>
    <property type="match status" value="1"/>
</dbReference>
<dbReference type="RefSeq" id="WP_012687782.1">
    <property type="nucleotide sequence ID" value="NC_012522.1"/>
</dbReference>
<gene>
    <name evidence="2" type="ordered locus">ROP_05280</name>
</gene>
<sequence>MTVLVAVTDTPEGAQALIAGKEEAERLGTTLLVLNLSLSEFPPTELAIADEADILDRSGRQARDPAVTVLDLIQERPDIERLVIGVKRRSRVGKALLGSISQRLILHSPVPVLAVKNE</sequence>
<evidence type="ECO:0000313" key="3">
    <source>
        <dbReference type="Proteomes" id="UP000002212"/>
    </source>
</evidence>
<dbReference type="AlphaFoldDB" id="C1ARU8"/>
<dbReference type="OrthoDB" id="5419113at2"/>
<dbReference type="EMBL" id="AP011115">
    <property type="protein sequence ID" value="BAH48775.1"/>
    <property type="molecule type" value="Genomic_DNA"/>
</dbReference>
<dbReference type="PATRIC" id="fig|632772.20.peg.582"/>
<dbReference type="CDD" id="cd00293">
    <property type="entry name" value="USP-like"/>
    <property type="match status" value="1"/>
</dbReference>